<dbReference type="Gene3D" id="3.75.10.10">
    <property type="entry name" value="L-arginine/glycine Amidinotransferase, Chain A"/>
    <property type="match status" value="1"/>
</dbReference>
<proteinExistence type="predicted"/>
<dbReference type="EMBL" id="JACHDS010000001">
    <property type="protein sequence ID" value="MBB6173799.1"/>
    <property type="molecule type" value="Genomic_DNA"/>
</dbReference>
<keyword evidence="1 3" id="KW-0378">Hydrolase</keyword>
<evidence type="ECO:0000256" key="2">
    <source>
        <dbReference type="SAM" id="MobiDB-lite"/>
    </source>
</evidence>
<protein>
    <submittedName>
        <fullName evidence="3">Agmatine deiminase</fullName>
        <ecNumber evidence="3">3.5.3.12</ecNumber>
    </submittedName>
</protein>
<organism evidence="3 4">
    <name type="scientific">Nocardiopsis mwathae</name>
    <dbReference type="NCBI Taxonomy" id="1472723"/>
    <lineage>
        <taxon>Bacteria</taxon>
        <taxon>Bacillati</taxon>
        <taxon>Actinomycetota</taxon>
        <taxon>Actinomycetes</taxon>
        <taxon>Streptosporangiales</taxon>
        <taxon>Nocardiopsidaceae</taxon>
        <taxon>Nocardiopsis</taxon>
    </lineage>
</organism>
<reference evidence="3 4" key="1">
    <citation type="submission" date="2020-08" db="EMBL/GenBank/DDBJ databases">
        <title>Sequencing the genomes of 1000 actinobacteria strains.</title>
        <authorList>
            <person name="Klenk H.-P."/>
        </authorList>
    </citation>
    <scope>NUCLEOTIDE SEQUENCE [LARGE SCALE GENOMIC DNA]</scope>
    <source>
        <strain evidence="3 4">DSM 46659</strain>
    </source>
</reference>
<comment type="caution">
    <text evidence="3">The sequence shown here is derived from an EMBL/GenBank/DDBJ whole genome shotgun (WGS) entry which is preliminary data.</text>
</comment>
<feature type="region of interest" description="Disordered" evidence="2">
    <location>
        <begin position="1"/>
        <end position="21"/>
    </location>
</feature>
<dbReference type="PANTHER" id="PTHR31377:SF0">
    <property type="entry name" value="AGMATINE DEIMINASE-RELATED"/>
    <property type="match status" value="1"/>
</dbReference>
<gene>
    <name evidence="3" type="ORF">HNR23_003859</name>
</gene>
<dbReference type="Pfam" id="PF04371">
    <property type="entry name" value="PAD_porph"/>
    <property type="match status" value="1"/>
</dbReference>
<dbReference type="EC" id="3.5.3.12" evidence="3"/>
<dbReference type="PANTHER" id="PTHR31377">
    <property type="entry name" value="AGMATINE DEIMINASE-RELATED"/>
    <property type="match status" value="1"/>
</dbReference>
<dbReference type="RefSeq" id="WP_221308176.1">
    <property type="nucleotide sequence ID" value="NZ_JACHDS010000001.1"/>
</dbReference>
<dbReference type="InterPro" id="IPR007466">
    <property type="entry name" value="Peptidyl-Arg-deiminase_porph"/>
</dbReference>
<evidence type="ECO:0000313" key="3">
    <source>
        <dbReference type="EMBL" id="MBB6173799.1"/>
    </source>
</evidence>
<dbReference type="AlphaFoldDB" id="A0A7W9YKE1"/>
<name>A0A7W9YKE1_9ACTN</name>
<dbReference type="Proteomes" id="UP000546642">
    <property type="component" value="Unassembled WGS sequence"/>
</dbReference>
<keyword evidence="4" id="KW-1185">Reference proteome</keyword>
<dbReference type="SUPFAM" id="SSF55909">
    <property type="entry name" value="Pentein"/>
    <property type="match status" value="1"/>
</dbReference>
<evidence type="ECO:0000313" key="4">
    <source>
        <dbReference type="Proteomes" id="UP000546642"/>
    </source>
</evidence>
<accession>A0A7W9YKE1</accession>
<dbReference type="GO" id="GO:0009446">
    <property type="term" value="P:putrescine biosynthetic process"/>
    <property type="evidence" value="ECO:0007669"/>
    <property type="project" value="InterPro"/>
</dbReference>
<evidence type="ECO:0000256" key="1">
    <source>
        <dbReference type="ARBA" id="ARBA00022801"/>
    </source>
</evidence>
<dbReference type="GO" id="GO:0004668">
    <property type="term" value="F:protein-arginine deiminase activity"/>
    <property type="evidence" value="ECO:0007669"/>
    <property type="project" value="InterPro"/>
</dbReference>
<dbReference type="GO" id="GO:0047632">
    <property type="term" value="F:agmatine deiminase activity"/>
    <property type="evidence" value="ECO:0007669"/>
    <property type="project" value="UniProtKB-EC"/>
</dbReference>
<sequence>MPADNSGTTGGGAGDAAYTMPSERTPHERTFMAWPAGAPYWEELIPGVRADIARIARAIADFEPVTMLARPEQADDARRACGSGVEVLPLPVDDLWVRDSGPTFVHGSDGLVGIDFGFNGWGGKQDHDDDGAVARRLLEEIGVPRVRASIVGEGGAIEIDGEGTLMATESSWVNPNRNPGMSRDEIEAELRRVLGVRTVVWLAGVAGADVTDAHIDSLARFARPGVVLLNRSVPDASDEVWTRCEDEAFAVLSEAADAEGRRPDVIDLPEADPRRIGDVGEAFLPSYINYYVANGAVVMPAFGDREADDRAAGIIGDLHADREVRQVRIDSLAEGGGGIHCSTQQLPVSDR</sequence>